<evidence type="ECO:0000313" key="1">
    <source>
        <dbReference type="EMBL" id="JAE27895.1"/>
    </source>
</evidence>
<dbReference type="AlphaFoldDB" id="A0A0A9GRU6"/>
<proteinExistence type="predicted"/>
<organism evidence="1">
    <name type="scientific">Arundo donax</name>
    <name type="common">Giant reed</name>
    <name type="synonym">Donax arundinaceus</name>
    <dbReference type="NCBI Taxonomy" id="35708"/>
    <lineage>
        <taxon>Eukaryota</taxon>
        <taxon>Viridiplantae</taxon>
        <taxon>Streptophyta</taxon>
        <taxon>Embryophyta</taxon>
        <taxon>Tracheophyta</taxon>
        <taxon>Spermatophyta</taxon>
        <taxon>Magnoliopsida</taxon>
        <taxon>Liliopsida</taxon>
        <taxon>Poales</taxon>
        <taxon>Poaceae</taxon>
        <taxon>PACMAD clade</taxon>
        <taxon>Arundinoideae</taxon>
        <taxon>Arundineae</taxon>
        <taxon>Arundo</taxon>
    </lineage>
</organism>
<reference evidence="1" key="1">
    <citation type="submission" date="2014-09" db="EMBL/GenBank/DDBJ databases">
        <authorList>
            <person name="Magalhaes I.L.F."/>
            <person name="Oliveira U."/>
            <person name="Santos F.R."/>
            <person name="Vidigal T.H.D.A."/>
            <person name="Brescovit A.D."/>
            <person name="Santos A.J."/>
        </authorList>
    </citation>
    <scope>NUCLEOTIDE SEQUENCE</scope>
    <source>
        <tissue evidence="1">Shoot tissue taken approximately 20 cm above the soil surface</tissue>
    </source>
</reference>
<sequence>MPFIYYVEVVLLRRYNCMITQRIVVDNGFGNALYIYFCCFKEIKKYECTSPIGCLSLLC</sequence>
<reference evidence="1" key="2">
    <citation type="journal article" date="2015" name="Data Brief">
        <title>Shoot transcriptome of the giant reed, Arundo donax.</title>
        <authorList>
            <person name="Barrero R.A."/>
            <person name="Guerrero F.D."/>
            <person name="Moolhuijzen P."/>
            <person name="Goolsby J.A."/>
            <person name="Tidwell J."/>
            <person name="Bellgard S.E."/>
            <person name="Bellgard M.I."/>
        </authorList>
    </citation>
    <scope>NUCLEOTIDE SEQUENCE</scope>
    <source>
        <tissue evidence="1">Shoot tissue taken approximately 20 cm above the soil surface</tissue>
    </source>
</reference>
<accession>A0A0A9GRU6</accession>
<name>A0A0A9GRU6_ARUDO</name>
<protein>
    <submittedName>
        <fullName evidence="1">Uncharacterized protein</fullName>
    </submittedName>
</protein>
<dbReference type="EMBL" id="GBRH01170001">
    <property type="protein sequence ID" value="JAE27895.1"/>
    <property type="molecule type" value="Transcribed_RNA"/>
</dbReference>